<keyword evidence="3" id="KW-1185">Reference proteome</keyword>
<sequence length="355" mass="40100">MEPTQNHFSLTTQLAKWQQTMAHGSLTSDDLTELTDHLTEEISSLQKAGLNDEEAWMVARQRIGQPVVIEAEFRKVNPDHLANRNLVMMFWGAIFFMTLQIVCFALPSIINSFFRPLDSRGFPSNLLSATDVRNMLYAEIAIIAVFVLAVVFKGNRIVAWFSEMIEKYYFVCCLLLLVASPFLISFNDMMVLNHLIHGMRSVYSPEIQTAGGVLSFVIYIPLIAFTVFYTLRYRSQDIRNIASFAGSINWQASLMLGILFKLVSLSTYSFFPVSILNTILPTIIFFFAGWLMGRSKRPWVNTLILHSPSLVLLPLALLPNSVGFGDMFNFLCKFVLPSAIGCTSSILLYRKTQLA</sequence>
<protein>
    <submittedName>
        <fullName evidence="2">Uncharacterized protein</fullName>
    </submittedName>
</protein>
<keyword evidence="1" id="KW-0472">Membrane</keyword>
<comment type="caution">
    <text evidence="2">The sequence shown here is derived from an EMBL/GenBank/DDBJ whole genome shotgun (WGS) entry which is preliminary data.</text>
</comment>
<feature type="transmembrane region" description="Helical" evidence="1">
    <location>
        <begin position="207"/>
        <end position="229"/>
    </location>
</feature>
<feature type="transmembrane region" description="Helical" evidence="1">
    <location>
        <begin position="168"/>
        <end position="187"/>
    </location>
</feature>
<feature type="transmembrane region" description="Helical" evidence="1">
    <location>
        <begin position="303"/>
        <end position="322"/>
    </location>
</feature>
<dbReference type="RefSeq" id="WP_194109682.1">
    <property type="nucleotide sequence ID" value="NZ_JADFFL010000001.1"/>
</dbReference>
<feature type="transmembrane region" description="Helical" evidence="1">
    <location>
        <begin position="241"/>
        <end position="263"/>
    </location>
</feature>
<evidence type="ECO:0000313" key="2">
    <source>
        <dbReference type="EMBL" id="MBE9660483.1"/>
    </source>
</evidence>
<dbReference type="AlphaFoldDB" id="A0A929PU88"/>
<feature type="transmembrane region" description="Helical" evidence="1">
    <location>
        <begin position="134"/>
        <end position="152"/>
    </location>
</feature>
<feature type="transmembrane region" description="Helical" evidence="1">
    <location>
        <begin position="90"/>
        <end position="114"/>
    </location>
</feature>
<accession>A0A929PU88</accession>
<name>A0A929PU88_9SPHI</name>
<feature type="transmembrane region" description="Helical" evidence="1">
    <location>
        <begin position="328"/>
        <end position="349"/>
    </location>
</feature>
<keyword evidence="1" id="KW-1133">Transmembrane helix</keyword>
<feature type="transmembrane region" description="Helical" evidence="1">
    <location>
        <begin position="269"/>
        <end position="291"/>
    </location>
</feature>
<evidence type="ECO:0000313" key="3">
    <source>
        <dbReference type="Proteomes" id="UP000622475"/>
    </source>
</evidence>
<keyword evidence="1" id="KW-0812">Transmembrane</keyword>
<evidence type="ECO:0000256" key="1">
    <source>
        <dbReference type="SAM" id="Phobius"/>
    </source>
</evidence>
<dbReference type="EMBL" id="JADFFL010000001">
    <property type="protein sequence ID" value="MBE9660483.1"/>
    <property type="molecule type" value="Genomic_DNA"/>
</dbReference>
<gene>
    <name evidence="2" type="ORF">IRJ16_01170</name>
</gene>
<reference evidence="2" key="1">
    <citation type="submission" date="2020-10" db="EMBL/GenBank/DDBJ databases">
        <title>Mucilaginibacter mali sp. nov., isolated from rhizosphere soil of apple orchard.</title>
        <authorList>
            <person name="Lee J.-S."/>
            <person name="Kim H.S."/>
            <person name="Kim J.-S."/>
        </authorList>
    </citation>
    <scope>NUCLEOTIDE SEQUENCE</scope>
    <source>
        <strain evidence="2">KCTC 22746</strain>
    </source>
</reference>
<proteinExistence type="predicted"/>
<dbReference type="Proteomes" id="UP000622475">
    <property type="component" value="Unassembled WGS sequence"/>
</dbReference>
<organism evidence="2 3">
    <name type="scientific">Mucilaginibacter myungsuensis</name>
    <dbReference type="NCBI Taxonomy" id="649104"/>
    <lineage>
        <taxon>Bacteria</taxon>
        <taxon>Pseudomonadati</taxon>
        <taxon>Bacteroidota</taxon>
        <taxon>Sphingobacteriia</taxon>
        <taxon>Sphingobacteriales</taxon>
        <taxon>Sphingobacteriaceae</taxon>
        <taxon>Mucilaginibacter</taxon>
    </lineage>
</organism>